<dbReference type="PANTHER" id="PTHR43071">
    <property type="entry name" value="2-AMINO-4-HYDROXY-6-HYDROXYMETHYLDIHYDROPTERIDINE PYROPHOSPHOKINASE"/>
    <property type="match status" value="1"/>
</dbReference>
<name>A0A6J6IBN6_9ZZZZ</name>
<evidence type="ECO:0000259" key="8">
    <source>
        <dbReference type="PROSITE" id="PS00794"/>
    </source>
</evidence>
<dbReference type="GO" id="GO:0016301">
    <property type="term" value="F:kinase activity"/>
    <property type="evidence" value="ECO:0007669"/>
    <property type="project" value="UniProtKB-KW"/>
</dbReference>
<evidence type="ECO:0000256" key="3">
    <source>
        <dbReference type="ARBA" id="ARBA00022679"/>
    </source>
</evidence>
<comment type="pathway">
    <text evidence="1">Cofactor biosynthesis; tetrahydrofolate biosynthesis; 2-amino-4-hydroxy-6-hydroxymethyl-7,8-dihydropteridine diphosphate from 7,8-dihydroneopterin triphosphate: step 4/4.</text>
</comment>
<dbReference type="AlphaFoldDB" id="A0A6J6IBN6"/>
<organism evidence="9">
    <name type="scientific">freshwater metagenome</name>
    <dbReference type="NCBI Taxonomy" id="449393"/>
    <lineage>
        <taxon>unclassified sequences</taxon>
        <taxon>metagenomes</taxon>
        <taxon>ecological metagenomes</taxon>
    </lineage>
</organism>
<accession>A0A6J6IBN6</accession>
<dbReference type="GO" id="GO:0046654">
    <property type="term" value="P:tetrahydrofolate biosynthetic process"/>
    <property type="evidence" value="ECO:0007669"/>
    <property type="project" value="UniProtKB-UniPathway"/>
</dbReference>
<dbReference type="InterPro" id="IPR000550">
    <property type="entry name" value="Hppk"/>
</dbReference>
<dbReference type="CDD" id="cd00483">
    <property type="entry name" value="HPPK"/>
    <property type="match status" value="1"/>
</dbReference>
<dbReference type="EMBL" id="CAEZVD010000053">
    <property type="protein sequence ID" value="CAB4621853.1"/>
    <property type="molecule type" value="Genomic_DNA"/>
</dbReference>
<dbReference type="GO" id="GO:0003848">
    <property type="term" value="F:2-amino-4-hydroxy-6-hydroxymethyldihydropteridine diphosphokinase activity"/>
    <property type="evidence" value="ECO:0007669"/>
    <property type="project" value="UniProtKB-EC"/>
</dbReference>
<dbReference type="GO" id="GO:0046656">
    <property type="term" value="P:folic acid biosynthetic process"/>
    <property type="evidence" value="ECO:0007669"/>
    <property type="project" value="UniProtKB-KW"/>
</dbReference>
<feature type="domain" description="7,8-dihydro-6-hydroxymethylpterin-pyrophosphokinase" evidence="8">
    <location>
        <begin position="95"/>
        <end position="106"/>
    </location>
</feature>
<sequence length="165" mass="18248">MPTPVQAILAIGGNLGKRRKTIRSGLKALAVTPGIKKVICSPLVESAAVTEAGLDETKPNYLNGVVKIETTLKPTELLEQIRRIETEHGRIRLERWGSRTLDIDIITYGDVLKVGKELTIPHPRAFERPFVMVPWAMLEPDAVLPGYGSVKEIASGMQDQVWQIK</sequence>
<evidence type="ECO:0000256" key="1">
    <source>
        <dbReference type="ARBA" id="ARBA00005051"/>
    </source>
</evidence>
<keyword evidence="7" id="KW-0289">Folate biosynthesis</keyword>
<dbReference type="InterPro" id="IPR035907">
    <property type="entry name" value="Hppk_sf"/>
</dbReference>
<proteinExistence type="predicted"/>
<dbReference type="PROSITE" id="PS00794">
    <property type="entry name" value="HPPK"/>
    <property type="match status" value="1"/>
</dbReference>
<keyword evidence="6" id="KW-0067">ATP-binding</keyword>
<dbReference type="Pfam" id="PF01288">
    <property type="entry name" value="HPPK"/>
    <property type="match status" value="1"/>
</dbReference>
<evidence type="ECO:0000256" key="7">
    <source>
        <dbReference type="ARBA" id="ARBA00022909"/>
    </source>
</evidence>
<keyword evidence="4" id="KW-0547">Nucleotide-binding</keyword>
<dbReference type="UniPathway" id="UPA00077">
    <property type="reaction ID" value="UER00155"/>
</dbReference>
<dbReference type="GO" id="GO:0005524">
    <property type="term" value="F:ATP binding"/>
    <property type="evidence" value="ECO:0007669"/>
    <property type="project" value="UniProtKB-KW"/>
</dbReference>
<evidence type="ECO:0000256" key="2">
    <source>
        <dbReference type="ARBA" id="ARBA00013253"/>
    </source>
</evidence>
<dbReference type="EC" id="2.7.6.3" evidence="2"/>
<keyword evidence="5" id="KW-0418">Kinase</keyword>
<dbReference type="SUPFAM" id="SSF55083">
    <property type="entry name" value="6-hydroxymethyl-7,8-dihydropterin pyrophosphokinase, HPPK"/>
    <property type="match status" value="1"/>
</dbReference>
<dbReference type="NCBIfam" id="TIGR01498">
    <property type="entry name" value="folK"/>
    <property type="match status" value="1"/>
</dbReference>
<dbReference type="PANTHER" id="PTHR43071:SF1">
    <property type="entry name" value="2-AMINO-4-HYDROXY-6-HYDROXYMETHYLDIHYDROPTERIDINE PYROPHOSPHOKINASE"/>
    <property type="match status" value="1"/>
</dbReference>
<evidence type="ECO:0000256" key="5">
    <source>
        <dbReference type="ARBA" id="ARBA00022777"/>
    </source>
</evidence>
<dbReference type="Gene3D" id="3.30.70.560">
    <property type="entry name" value="7,8-Dihydro-6-hydroxymethylpterin-pyrophosphokinase HPPK"/>
    <property type="match status" value="1"/>
</dbReference>
<protein>
    <recommendedName>
        <fullName evidence="2">2-amino-4-hydroxy-6-hydroxymethyldihydropteridine diphosphokinase</fullName>
        <ecNumber evidence="2">2.7.6.3</ecNumber>
    </recommendedName>
</protein>
<evidence type="ECO:0000313" key="9">
    <source>
        <dbReference type="EMBL" id="CAB4621853.1"/>
    </source>
</evidence>
<gene>
    <name evidence="9" type="ORF">UFOPK1909_00617</name>
</gene>
<keyword evidence="3" id="KW-0808">Transferase</keyword>
<reference evidence="9" key="1">
    <citation type="submission" date="2020-05" db="EMBL/GenBank/DDBJ databases">
        <authorList>
            <person name="Chiriac C."/>
            <person name="Salcher M."/>
            <person name="Ghai R."/>
            <person name="Kavagutti S V."/>
        </authorList>
    </citation>
    <scope>NUCLEOTIDE SEQUENCE</scope>
</reference>
<evidence type="ECO:0000256" key="6">
    <source>
        <dbReference type="ARBA" id="ARBA00022840"/>
    </source>
</evidence>
<evidence type="ECO:0000256" key="4">
    <source>
        <dbReference type="ARBA" id="ARBA00022741"/>
    </source>
</evidence>